<evidence type="ECO:0000259" key="1">
    <source>
        <dbReference type="Pfam" id="PF13649"/>
    </source>
</evidence>
<dbReference type="EMBL" id="JAENRR010000054">
    <property type="protein sequence ID" value="MBK3519145.1"/>
    <property type="molecule type" value="Genomic_DNA"/>
</dbReference>
<feature type="domain" description="Methyltransferase" evidence="1">
    <location>
        <begin position="49"/>
        <end position="144"/>
    </location>
</feature>
<dbReference type="RefSeq" id="WP_200466366.1">
    <property type="nucleotide sequence ID" value="NZ_JAENRR010000054.1"/>
</dbReference>
<protein>
    <submittedName>
        <fullName evidence="2">Methyltransferase domain-containing protein</fullName>
    </submittedName>
</protein>
<dbReference type="InterPro" id="IPR041698">
    <property type="entry name" value="Methyltransf_25"/>
</dbReference>
<dbReference type="GO" id="GO:0032259">
    <property type="term" value="P:methylation"/>
    <property type="evidence" value="ECO:0007669"/>
    <property type="project" value="UniProtKB-KW"/>
</dbReference>
<dbReference type="Pfam" id="PF13649">
    <property type="entry name" value="Methyltransf_25"/>
    <property type="match status" value="1"/>
</dbReference>
<evidence type="ECO:0000313" key="2">
    <source>
        <dbReference type="EMBL" id="MBK3519145.1"/>
    </source>
</evidence>
<sequence length="218" mass="24813">MKMEGFDRKKHWDKVYETKNVEEVSWYQPVPETSLNFLKQFNVSLSASIIDIGGGDSFLVDHLLDLGYRDVTVLDISANAIERAKKRLGNKADRVKWIVADAASFVPSQSYDFWHDRAAFHFLTEADDIANYLNTAQASLTANGVLVIGTFSEQGPNKCSGINIKQYSEVSMTKHLSAYFEKIKCIEVEHQTPFDTVQSFVFCSFKNKRNKANRISFY</sequence>
<dbReference type="Gene3D" id="3.40.50.150">
    <property type="entry name" value="Vaccinia Virus protein VP39"/>
    <property type="match status" value="1"/>
</dbReference>
<organism evidence="2 3">
    <name type="scientific">Carboxylicivirga marina</name>
    <dbReference type="NCBI Taxonomy" id="2800988"/>
    <lineage>
        <taxon>Bacteria</taxon>
        <taxon>Pseudomonadati</taxon>
        <taxon>Bacteroidota</taxon>
        <taxon>Bacteroidia</taxon>
        <taxon>Marinilabiliales</taxon>
        <taxon>Marinilabiliaceae</taxon>
        <taxon>Carboxylicivirga</taxon>
    </lineage>
</organism>
<keyword evidence="2" id="KW-0489">Methyltransferase</keyword>
<comment type="caution">
    <text evidence="2">The sequence shown here is derived from an EMBL/GenBank/DDBJ whole genome shotgun (WGS) entry which is preliminary data.</text>
</comment>
<dbReference type="PANTHER" id="PTHR12843">
    <property type="entry name" value="PROTEIN-LYSINE N-METHYLTRANSFERASE METTL10"/>
    <property type="match status" value="1"/>
</dbReference>
<keyword evidence="3" id="KW-1185">Reference proteome</keyword>
<keyword evidence="2" id="KW-0808">Transferase</keyword>
<name>A0ABS1HN85_9BACT</name>
<dbReference type="GO" id="GO:0008168">
    <property type="term" value="F:methyltransferase activity"/>
    <property type="evidence" value="ECO:0007669"/>
    <property type="project" value="UniProtKB-KW"/>
</dbReference>
<proteinExistence type="predicted"/>
<dbReference type="SUPFAM" id="SSF53335">
    <property type="entry name" value="S-adenosyl-L-methionine-dependent methyltransferases"/>
    <property type="match status" value="1"/>
</dbReference>
<accession>A0ABS1HN85</accession>
<dbReference type="PANTHER" id="PTHR12843:SF5">
    <property type="entry name" value="EEF1A LYSINE METHYLTRANSFERASE 2"/>
    <property type="match status" value="1"/>
</dbReference>
<dbReference type="CDD" id="cd02440">
    <property type="entry name" value="AdoMet_MTases"/>
    <property type="match status" value="1"/>
</dbReference>
<gene>
    <name evidence="2" type="ORF">JIV24_17485</name>
</gene>
<reference evidence="2 3" key="1">
    <citation type="submission" date="2021-01" db="EMBL/GenBank/DDBJ databases">
        <title>Carboxyliciviraga sp.nov., isolated from coastal sediments.</title>
        <authorList>
            <person name="Lu D."/>
            <person name="Zhang T."/>
        </authorList>
    </citation>
    <scope>NUCLEOTIDE SEQUENCE [LARGE SCALE GENOMIC DNA]</scope>
    <source>
        <strain evidence="2 3">N1Y132</strain>
    </source>
</reference>
<dbReference type="Proteomes" id="UP000605676">
    <property type="component" value="Unassembled WGS sequence"/>
</dbReference>
<dbReference type="InterPro" id="IPR029063">
    <property type="entry name" value="SAM-dependent_MTases_sf"/>
</dbReference>
<evidence type="ECO:0000313" key="3">
    <source>
        <dbReference type="Proteomes" id="UP000605676"/>
    </source>
</evidence>